<dbReference type="GO" id="GO:0004519">
    <property type="term" value="F:endonuclease activity"/>
    <property type="evidence" value="ECO:0007669"/>
    <property type="project" value="UniProtKB-KW"/>
</dbReference>
<reference evidence="4" key="1">
    <citation type="submission" date="2019-10" db="EMBL/GenBank/DDBJ databases">
        <title>Streptomyces sp. nov., a novel actinobacterium isolated from alkaline environment.</title>
        <authorList>
            <person name="Golinska P."/>
        </authorList>
    </citation>
    <scope>NUCLEOTIDE SEQUENCE [LARGE SCALE GENOMIC DNA]</scope>
    <source>
        <strain evidence="4">DSM 42108</strain>
    </source>
</reference>
<keyword evidence="3" id="KW-0378">Hydrolase</keyword>
<dbReference type="GO" id="GO:0003676">
    <property type="term" value="F:nucleic acid binding"/>
    <property type="evidence" value="ECO:0007669"/>
    <property type="project" value="InterPro"/>
</dbReference>
<proteinExistence type="predicted"/>
<name>A0A7W3XZF0_9ACTN</name>
<dbReference type="InterPro" id="IPR002711">
    <property type="entry name" value="HNH"/>
</dbReference>
<keyword evidence="4" id="KW-1185">Reference proteome</keyword>
<evidence type="ECO:0000313" key="4">
    <source>
        <dbReference type="Proteomes" id="UP000530234"/>
    </source>
</evidence>
<dbReference type="EMBL" id="VKHS01001288">
    <property type="protein sequence ID" value="MBB0232913.1"/>
    <property type="molecule type" value="Genomic_DNA"/>
</dbReference>
<accession>A0A7W3XZF0</accession>
<keyword evidence="3" id="KW-0540">Nuclease</keyword>
<dbReference type="AlphaFoldDB" id="A0A7W3XZF0"/>
<organism evidence="3 4">
    <name type="scientific">Streptomyces calidiresistens</name>
    <dbReference type="NCBI Taxonomy" id="1485586"/>
    <lineage>
        <taxon>Bacteria</taxon>
        <taxon>Bacillati</taxon>
        <taxon>Actinomycetota</taxon>
        <taxon>Actinomycetes</taxon>
        <taxon>Kitasatosporales</taxon>
        <taxon>Streptomycetaceae</taxon>
        <taxon>Streptomyces</taxon>
    </lineage>
</organism>
<evidence type="ECO:0000256" key="1">
    <source>
        <dbReference type="SAM" id="MobiDB-lite"/>
    </source>
</evidence>
<dbReference type="Proteomes" id="UP000530234">
    <property type="component" value="Unassembled WGS sequence"/>
</dbReference>
<comment type="caution">
    <text evidence="3">The sequence shown here is derived from an EMBL/GenBank/DDBJ whole genome shotgun (WGS) entry which is preliminary data.</text>
</comment>
<evidence type="ECO:0000313" key="3">
    <source>
        <dbReference type="EMBL" id="MBB0232913.1"/>
    </source>
</evidence>
<gene>
    <name evidence="3" type="ORF">FOE67_26330</name>
</gene>
<feature type="domain" description="HNH" evidence="2">
    <location>
        <begin position="27"/>
        <end position="80"/>
    </location>
</feature>
<keyword evidence="3" id="KW-0255">Endonuclease</keyword>
<sequence>MNWRRGRSGRPLARAKARLRREGANVCWRCGGGIDLDLPPNHPMAWTLDHKVPLSRGGDALDPANHAEAHRRCNSAAGNRVTAPPQPTSRRW</sequence>
<dbReference type="Gene3D" id="1.10.30.50">
    <property type="match status" value="1"/>
</dbReference>
<feature type="region of interest" description="Disordered" evidence="1">
    <location>
        <begin position="57"/>
        <end position="92"/>
    </location>
</feature>
<dbReference type="Pfam" id="PF01844">
    <property type="entry name" value="HNH"/>
    <property type="match status" value="1"/>
</dbReference>
<protein>
    <submittedName>
        <fullName evidence="3">HNH endonuclease</fullName>
    </submittedName>
</protein>
<evidence type="ECO:0000259" key="2">
    <source>
        <dbReference type="Pfam" id="PF01844"/>
    </source>
</evidence>
<dbReference type="GO" id="GO:0008270">
    <property type="term" value="F:zinc ion binding"/>
    <property type="evidence" value="ECO:0007669"/>
    <property type="project" value="InterPro"/>
</dbReference>